<dbReference type="AlphaFoldDB" id="A0A6I0DMI0"/>
<reference evidence="1 2" key="1">
    <citation type="submission" date="2019-09" db="EMBL/GenBank/DDBJ databases">
        <title>Taxonomic organization of the family Brucellaceae based on a phylogenomic approach.</title>
        <authorList>
            <person name="Leclercq S."/>
            <person name="Cloeckaert A."/>
            <person name="Zygmunt M.S."/>
        </authorList>
    </citation>
    <scope>NUCLEOTIDE SEQUENCE [LARGE SCALE GENOMIC DNA]</scope>
    <source>
        <strain evidence="1 2">CCUG 34461</strain>
    </source>
</reference>
<accession>A0A6I0DMI0</accession>
<protein>
    <submittedName>
        <fullName evidence="1">Uncharacterized protein</fullName>
    </submittedName>
</protein>
<proteinExistence type="predicted"/>
<evidence type="ECO:0000313" key="2">
    <source>
        <dbReference type="Proteomes" id="UP000441102"/>
    </source>
</evidence>
<gene>
    <name evidence="1" type="ORF">F9L06_18705</name>
</gene>
<dbReference type="EMBL" id="WBWX01000007">
    <property type="protein sequence ID" value="KAB2795084.1"/>
    <property type="molecule type" value="Genomic_DNA"/>
</dbReference>
<name>A0A6I0DMI0_BRUAN</name>
<evidence type="ECO:0000313" key="1">
    <source>
        <dbReference type="EMBL" id="KAB2795084.1"/>
    </source>
</evidence>
<sequence length="82" mass="9540">MKFAAASRHAAVYRFQNSGQFKDHKTITRSRPADQSMKWMPWHANFRITFPELLPLCQCATQIFVSSHSPTQNRFALLLEML</sequence>
<organism evidence="1 2">
    <name type="scientific">Brucella anthropi</name>
    <name type="common">Ochrobactrum anthropi</name>
    <dbReference type="NCBI Taxonomy" id="529"/>
    <lineage>
        <taxon>Bacteria</taxon>
        <taxon>Pseudomonadati</taxon>
        <taxon>Pseudomonadota</taxon>
        <taxon>Alphaproteobacteria</taxon>
        <taxon>Hyphomicrobiales</taxon>
        <taxon>Brucellaceae</taxon>
        <taxon>Brucella/Ochrobactrum group</taxon>
        <taxon>Brucella</taxon>
    </lineage>
</organism>
<comment type="caution">
    <text evidence="1">The sequence shown here is derived from an EMBL/GenBank/DDBJ whole genome shotgun (WGS) entry which is preliminary data.</text>
</comment>
<dbReference type="Proteomes" id="UP000441102">
    <property type="component" value="Unassembled WGS sequence"/>
</dbReference>